<evidence type="ECO:0000256" key="2">
    <source>
        <dbReference type="SAM" id="MobiDB-lite"/>
    </source>
</evidence>
<keyword evidence="1" id="KW-0175">Coiled coil</keyword>
<accession>A0ABM4CKN8</accession>
<name>A0ABM4CKN8_HYDVU</name>
<feature type="coiled-coil region" evidence="1">
    <location>
        <begin position="1123"/>
        <end position="1150"/>
    </location>
</feature>
<dbReference type="GeneID" id="101237023"/>
<evidence type="ECO:0000256" key="1">
    <source>
        <dbReference type="SAM" id="Coils"/>
    </source>
</evidence>
<organism evidence="4 5">
    <name type="scientific">Hydra vulgaris</name>
    <name type="common">Hydra</name>
    <name type="synonym">Hydra attenuata</name>
    <dbReference type="NCBI Taxonomy" id="6087"/>
    <lineage>
        <taxon>Eukaryota</taxon>
        <taxon>Metazoa</taxon>
        <taxon>Cnidaria</taxon>
        <taxon>Hydrozoa</taxon>
        <taxon>Hydroidolina</taxon>
        <taxon>Anthoathecata</taxon>
        <taxon>Aplanulata</taxon>
        <taxon>Hydridae</taxon>
        <taxon>Hydra</taxon>
    </lineage>
</organism>
<dbReference type="PANTHER" id="PTHR13650:SF0">
    <property type="entry name" value="SPATACSIN"/>
    <property type="match status" value="1"/>
</dbReference>
<keyword evidence="4" id="KW-1185">Reference proteome</keyword>
<dbReference type="PANTHER" id="PTHR13650">
    <property type="entry name" value="SPATACSIN"/>
    <property type="match status" value="1"/>
</dbReference>
<protein>
    <submittedName>
        <fullName evidence="5">Spatacsin isoform X2</fullName>
    </submittedName>
</protein>
<gene>
    <name evidence="5" type="primary">LOC101237023</name>
</gene>
<dbReference type="InterPro" id="IPR028107">
    <property type="entry name" value="Spatacsin_C_dom"/>
</dbReference>
<dbReference type="InterPro" id="IPR028103">
    <property type="entry name" value="Spatacsin"/>
</dbReference>
<dbReference type="RefSeq" id="XP_065662342.1">
    <property type="nucleotide sequence ID" value="XM_065806270.1"/>
</dbReference>
<feature type="region of interest" description="Disordered" evidence="2">
    <location>
        <begin position="1261"/>
        <end position="1290"/>
    </location>
</feature>
<sequence length="2334" mass="270411">MAVTECRELKFISPLLKTWSFKENIVECRTSPCGNFLAVKGNSILSIIHMTLEYQVDLKVKYTDFIWGLCNLNKENLSAATETWYFVTIDIESNVEWHSISRNLKKHFQHKLVKSTDVKTLHKISDNDISLLSAEYDKSCSQQRITCLISKSSVVVITTSNQKEPFVESTYSIYNSKFVEWQCSENIIYLLQEDYFVQILDKQSLHLRQSIDIKDTLNFKVIHFGVINDIALFVFDSDNTFHVYPLSCEQNAPINSNTDEYNTGEWKTRLQLLKTATVSQNKPKRKLLTPNSFCGPIWMNELDIILIHVSKSIVLLKCEKSADKSSYIIKYNYQENEFTFCKIPSGISLSFGEGHMIPILFVSASQVMLPFFGVSQEDLIDKVIQFSNVSMAEEICKANEWDQFSIPLYTLEVGLRLRQLDTIEIFLKSRDKPFTRHWKQFYYKLNTNLVLFESDELKETIKKLQDSISTASKRKLKDNFFEGLLMVTICYLNSLIQDGIEILKSLPEVIPTKKTSLTNQSTDLNFFEDLHETLNYLAQVVVKLRTHLKVYFKDNPQTDSIDGGKQHQFNSQDLLINGKIGTWQKNQIFQKKEVEKGSLDSAIGIVKQIAQDKLGQNDIDGAVKILLNIGLEPNKELKSIYFETSKSILRGLMFPTLKKKGLFDERDTEDIRFLKELEKYYISGDQDKFKFTLKQVRQWNSITRKKIVFDGIFLSNATETINEEDADSLWDYLISHNHISIIEHWLLGDECNQVFPPFNIRVIELSCMPSYMEKRLLNLLVKNGYYPQFLINNFLNLLEYLGKNDLVFSSVHPFDFYKYPLSIEKRKSLVDDFNYNFCQFCQENNLPVLMWRFITFYNLHLFNIKFPYKVSSWLTLMFNIYEYVHSPGQDLISNILMQNISLNSQSSKTLSNLLTNHQVLLVLAFILISGKSLEQVIEGNDDVFKADKQLLFDSLQSFPKLLQSIQNEKSSMLNLTIYQLLQDNTEINVSRWFTWQEGNQLALKEGVLLELPHFSHPLLVSKYAQVIKLDYEYYLKEGRPMYAYLIFKKENLCEASACKISYKLAIENFRLLSVVSSCCFFLELLDQDNEMIKIDAKVIELLFKYQKTSIEDSSLLVGLFLEKKDFLEILKLLENSIEQLINDNVEIDRKLSYKAVWYWQLAVDFCRVHFLPITVRYLENCCHEENWLQFFLFIHVHQIPSSEAVSVLNEFMKNKPLKEHLVAIVSSTKQVSIVRKKKKHQSYTKKRDVRAQFYSRIGASASREPIKSPPENTASNENNEEFCDGKRQQKSQRLPDIASFSGSLLDSLLECEKYAEPWKALLCSSYVSYHAFLPILAACYKEASRLECICSWYLCNMDDQDRCGVIKKLQNGLSEGSYDLSNLFNHTWKTEDLFIIIKEMFLHSVKYGEIPSQGFQIFMPGHILVKFLQCIESFLNRLEHYKSVSLLSSFQSGFILFQTKSSQYDIAAEKLEDFTQECLSLMISNCKTQLDVQLLVNIIVESKYGNKFTKKVLDFDQIKKAVDIIYNSNIDYQLKNLFTYDTDRFDQEIKFVFTMLLQNQAYKQAKVFSDLFKLPFADDVLICEVKKELNYLQKTNSWNDVLLRKSFWKKIDFRLFENNCGPLIAGSFFENQASNDSFSFGEKALLFMYSLKWFSFNKSVEINKLLKLDKLMWLYKIKSLVGIPNQVEAINEFAKEQSFILFHTSIGEYDFEHKNSVDTASDFVAFDFTEQEAKAYHDLINCLLDHDFVAEALRIESLFKRTSIHLDIVKTCMMLAQGKLNVESVSNNVKAILASTTSNHVFASTATSNHVSASSVFDASTSFSRTTSISSINSNSTPFSEMHDFVFIEDVLNALEKLALRAKHGKKICQKELLIFKVASALQLSYDEINSQDKFHLLKKILEAGFDKRKQLSKQFINLFSLENTEVVTFVADSMISMIRIDCGIETDTHQSSNENMKLPSFDDIVSLLQLTSLPSCVGQKILNEVYEVSRRMNNNRGINEIRPKNWKYLVDLLICAHHCATISCDMEGIANVLKAARISSNLLAAGHQYNLLVRLLTHVGRFKEMFYVIETLYNHHHFEYLCKKGIYNEGRLKQALIDFMLTYHKEDKENFELILVGFGMYREYAEKLQEQAENKIELVQEKLKAGHTKEVMSELKDIQQSLSYASDYFRKDGCYHYSHKCLQTARLIELQIYLLPSAKCVLGLSIQEVKEFLNNHDNFLEAFLVAEIYGLHDPSIWVDPLFEIVLSRDNLNISYLQQFNCYQCLTTIATELATKARLSKSTFVISNMRKILSYVRDVKVKLKVYKELGFTDMEKSLNESSAGAFLRDQMFYM</sequence>
<dbReference type="Pfam" id="PF14649">
    <property type="entry name" value="Spatacsin_C"/>
    <property type="match status" value="1"/>
</dbReference>
<reference evidence="5" key="1">
    <citation type="submission" date="2025-08" db="UniProtKB">
        <authorList>
            <consortium name="RefSeq"/>
        </authorList>
    </citation>
    <scope>IDENTIFICATION</scope>
</reference>
<evidence type="ECO:0000313" key="4">
    <source>
        <dbReference type="Proteomes" id="UP001652625"/>
    </source>
</evidence>
<dbReference type="Proteomes" id="UP001652625">
    <property type="component" value="Chromosome 09"/>
</dbReference>
<feature type="domain" description="Spatacsin C-terminal" evidence="3">
    <location>
        <begin position="1979"/>
        <end position="2268"/>
    </location>
</feature>
<evidence type="ECO:0000313" key="5">
    <source>
        <dbReference type="RefSeq" id="XP_065662342.1"/>
    </source>
</evidence>
<proteinExistence type="predicted"/>
<evidence type="ECO:0000259" key="3">
    <source>
        <dbReference type="Pfam" id="PF14649"/>
    </source>
</evidence>